<dbReference type="Proteomes" id="UP000626092">
    <property type="component" value="Unassembled WGS sequence"/>
</dbReference>
<reference evidence="1" key="1">
    <citation type="submission" date="2019-11" db="EMBL/GenBank/DDBJ databases">
        <authorList>
            <person name="Liu Y."/>
            <person name="Hou J."/>
            <person name="Li T.-Q."/>
            <person name="Guan C.-H."/>
            <person name="Wu X."/>
            <person name="Wu H.-Z."/>
            <person name="Ling F."/>
            <person name="Zhang R."/>
            <person name="Shi X.-G."/>
            <person name="Ren J.-P."/>
            <person name="Chen E.-F."/>
            <person name="Sun J.-M."/>
        </authorList>
    </citation>
    <scope>NUCLEOTIDE SEQUENCE</scope>
    <source>
        <strain evidence="1">Adult_tree_wgs_1</strain>
        <tissue evidence="1">Leaves</tissue>
    </source>
</reference>
<evidence type="ECO:0000313" key="1">
    <source>
        <dbReference type="EMBL" id="KAF7114254.1"/>
    </source>
</evidence>
<accession>A0A834FWB6</accession>
<gene>
    <name evidence="1" type="ORF">RHSIM_RhsimUnG0097000</name>
</gene>
<name>A0A834FWB6_RHOSS</name>
<keyword evidence="2" id="KW-1185">Reference proteome</keyword>
<sequence>MRGLEEAEYCPVGTWESEKVIRNCEKIEILRDCLRSAGVGLGIQVREVGDDAFWSQALEAICYGGKRSHPLLRQSLLIEDLEYEQVLRYNMRFQLPRGRKLAIETKPQLGVYSFNHPRPCVIDFEDHNSRDEIVGS</sequence>
<comment type="caution">
    <text evidence="1">The sequence shown here is derived from an EMBL/GenBank/DDBJ whole genome shotgun (WGS) entry which is preliminary data.</text>
</comment>
<evidence type="ECO:0000313" key="2">
    <source>
        <dbReference type="Proteomes" id="UP000626092"/>
    </source>
</evidence>
<organism evidence="1 2">
    <name type="scientific">Rhododendron simsii</name>
    <name type="common">Sims's rhododendron</name>
    <dbReference type="NCBI Taxonomy" id="118357"/>
    <lineage>
        <taxon>Eukaryota</taxon>
        <taxon>Viridiplantae</taxon>
        <taxon>Streptophyta</taxon>
        <taxon>Embryophyta</taxon>
        <taxon>Tracheophyta</taxon>
        <taxon>Spermatophyta</taxon>
        <taxon>Magnoliopsida</taxon>
        <taxon>eudicotyledons</taxon>
        <taxon>Gunneridae</taxon>
        <taxon>Pentapetalae</taxon>
        <taxon>asterids</taxon>
        <taxon>Ericales</taxon>
        <taxon>Ericaceae</taxon>
        <taxon>Ericoideae</taxon>
        <taxon>Rhodoreae</taxon>
        <taxon>Rhododendron</taxon>
    </lineage>
</organism>
<proteinExistence type="predicted"/>
<dbReference type="EMBL" id="WJXA01000229">
    <property type="protein sequence ID" value="KAF7114254.1"/>
    <property type="molecule type" value="Genomic_DNA"/>
</dbReference>
<dbReference type="AlphaFoldDB" id="A0A834FWB6"/>
<protein>
    <submittedName>
        <fullName evidence="1">Uncharacterized protein</fullName>
    </submittedName>
</protein>